<keyword evidence="3" id="KW-1185">Reference proteome</keyword>
<dbReference type="EMBL" id="JAKKPZ010000242">
    <property type="protein sequence ID" value="KAI1697950.1"/>
    <property type="molecule type" value="Genomic_DNA"/>
</dbReference>
<accession>A0AAD4MLP0</accession>
<dbReference type="AlphaFoldDB" id="A0AAD4MLP0"/>
<dbReference type="Proteomes" id="UP001201812">
    <property type="component" value="Unassembled WGS sequence"/>
</dbReference>
<sequence>MDSKNEDEFNQWLQSLGMLHSKRTCPNCKQQMAYSKVQDKRSQDPSKFVRRWQCNRKNCPKRVTFGFYHRTIFEEASICGERSSPVIQAC</sequence>
<organism evidence="2 3">
    <name type="scientific">Ditylenchus destructor</name>
    <dbReference type="NCBI Taxonomy" id="166010"/>
    <lineage>
        <taxon>Eukaryota</taxon>
        <taxon>Metazoa</taxon>
        <taxon>Ecdysozoa</taxon>
        <taxon>Nematoda</taxon>
        <taxon>Chromadorea</taxon>
        <taxon>Rhabditida</taxon>
        <taxon>Tylenchina</taxon>
        <taxon>Tylenchomorpha</taxon>
        <taxon>Sphaerularioidea</taxon>
        <taxon>Anguinidae</taxon>
        <taxon>Anguininae</taxon>
        <taxon>Ditylenchus</taxon>
    </lineage>
</organism>
<gene>
    <name evidence="2" type="ORF">DdX_18192</name>
</gene>
<protein>
    <recommendedName>
        <fullName evidence="1">PH domain-containing protein</fullName>
    </recommendedName>
</protein>
<feature type="domain" description="PH" evidence="1">
    <location>
        <begin position="1"/>
        <end position="21"/>
    </location>
</feature>
<evidence type="ECO:0000259" key="1">
    <source>
        <dbReference type="PROSITE" id="PS50003"/>
    </source>
</evidence>
<evidence type="ECO:0000313" key="3">
    <source>
        <dbReference type="Proteomes" id="UP001201812"/>
    </source>
</evidence>
<evidence type="ECO:0000313" key="2">
    <source>
        <dbReference type="EMBL" id="KAI1697950.1"/>
    </source>
</evidence>
<name>A0AAD4MLP0_9BILA</name>
<comment type="caution">
    <text evidence="2">The sequence shown here is derived from an EMBL/GenBank/DDBJ whole genome shotgun (WGS) entry which is preliminary data.</text>
</comment>
<proteinExistence type="predicted"/>
<dbReference type="InterPro" id="IPR001849">
    <property type="entry name" value="PH_domain"/>
</dbReference>
<reference evidence="2" key="1">
    <citation type="submission" date="2022-01" db="EMBL/GenBank/DDBJ databases">
        <title>Genome Sequence Resource for Two Populations of Ditylenchus destructor, the Migratory Endoparasitic Phytonematode.</title>
        <authorList>
            <person name="Zhang H."/>
            <person name="Lin R."/>
            <person name="Xie B."/>
        </authorList>
    </citation>
    <scope>NUCLEOTIDE SEQUENCE</scope>
    <source>
        <strain evidence="2">BazhouSP</strain>
    </source>
</reference>
<dbReference type="PROSITE" id="PS50003">
    <property type="entry name" value="PH_DOMAIN"/>
    <property type="match status" value="1"/>
</dbReference>